<dbReference type="OMA" id="TTSICIR"/>
<dbReference type="RefSeq" id="XP_038067282.1">
    <property type="nucleotide sequence ID" value="XM_038211354.1"/>
</dbReference>
<dbReference type="InterPro" id="IPR008979">
    <property type="entry name" value="Galactose-bd-like_sf"/>
</dbReference>
<dbReference type="PANTHER" id="PTHR24543:SF325">
    <property type="entry name" value="F5_8 TYPE C DOMAIN-CONTAINING PROTEIN"/>
    <property type="match status" value="1"/>
</dbReference>
<dbReference type="AlphaFoldDB" id="A0A914AU47"/>
<reference evidence="2" key="1">
    <citation type="submission" date="2022-11" db="UniProtKB">
        <authorList>
            <consortium name="EnsemblMetazoa"/>
        </authorList>
    </citation>
    <scope>IDENTIFICATION</scope>
</reference>
<dbReference type="SMART" id="SM00231">
    <property type="entry name" value="FA58C"/>
    <property type="match status" value="1"/>
</dbReference>
<dbReference type="GeneID" id="119737180"/>
<dbReference type="Proteomes" id="UP000887568">
    <property type="component" value="Unplaced"/>
</dbReference>
<evidence type="ECO:0000259" key="1">
    <source>
        <dbReference type="PROSITE" id="PS50022"/>
    </source>
</evidence>
<name>A0A914AU47_PATMI</name>
<feature type="domain" description="F5/8 type C" evidence="1">
    <location>
        <begin position="1"/>
        <end position="141"/>
    </location>
</feature>
<dbReference type="PANTHER" id="PTHR24543">
    <property type="entry name" value="MULTICOPPER OXIDASE-RELATED"/>
    <property type="match status" value="1"/>
</dbReference>
<evidence type="ECO:0000313" key="3">
    <source>
        <dbReference type="Proteomes" id="UP000887568"/>
    </source>
</evidence>
<dbReference type="Pfam" id="PF00754">
    <property type="entry name" value="F5_F8_type_C"/>
    <property type="match status" value="1"/>
</dbReference>
<dbReference type="SUPFAM" id="SSF49785">
    <property type="entry name" value="Galactose-binding domain-like"/>
    <property type="match status" value="1"/>
</dbReference>
<sequence length="144" mass="15579">MESGVIPDSALSTSSVGNPGYGKEMARLNSHAAWCTRGDIDLNAWIRVDLPDSVTVTGLITQGRDYSSTYTTSFSVQYGNGTNWSEVVGKDGSPIVFQANSDCCTPVTVYFPSPLQLRSFRILPVDWVTTSICIRFELLGCGAI</sequence>
<dbReference type="CDD" id="cd00057">
    <property type="entry name" value="FA58C"/>
    <property type="match status" value="1"/>
</dbReference>
<keyword evidence="3" id="KW-1185">Reference proteome</keyword>
<organism evidence="2 3">
    <name type="scientific">Patiria miniata</name>
    <name type="common">Bat star</name>
    <name type="synonym">Asterina miniata</name>
    <dbReference type="NCBI Taxonomy" id="46514"/>
    <lineage>
        <taxon>Eukaryota</taxon>
        <taxon>Metazoa</taxon>
        <taxon>Echinodermata</taxon>
        <taxon>Eleutherozoa</taxon>
        <taxon>Asterozoa</taxon>
        <taxon>Asteroidea</taxon>
        <taxon>Valvatacea</taxon>
        <taxon>Valvatida</taxon>
        <taxon>Asterinidae</taxon>
        <taxon>Patiria</taxon>
    </lineage>
</organism>
<dbReference type="OrthoDB" id="5985199at2759"/>
<protein>
    <recommendedName>
        <fullName evidence="1">F5/8 type C domain-containing protein</fullName>
    </recommendedName>
</protein>
<accession>A0A914AU47</accession>
<dbReference type="EnsemblMetazoa" id="XM_038211354.1">
    <property type="protein sequence ID" value="XP_038067282.1"/>
    <property type="gene ID" value="LOC119737180"/>
</dbReference>
<dbReference type="Gene3D" id="2.60.120.260">
    <property type="entry name" value="Galactose-binding domain-like"/>
    <property type="match status" value="1"/>
</dbReference>
<proteinExistence type="predicted"/>
<dbReference type="InterPro" id="IPR000421">
    <property type="entry name" value="FA58C"/>
</dbReference>
<dbReference type="PROSITE" id="PS50022">
    <property type="entry name" value="FA58C_3"/>
    <property type="match status" value="1"/>
</dbReference>
<evidence type="ECO:0000313" key="2">
    <source>
        <dbReference type="EnsemblMetazoa" id="XP_038067282.1"/>
    </source>
</evidence>